<feature type="region of interest" description="Disordered" evidence="1">
    <location>
        <begin position="38"/>
        <end position="82"/>
    </location>
</feature>
<keyword evidence="5" id="KW-1185">Reference proteome</keyword>
<feature type="compositionally biased region" description="Polar residues" evidence="1">
    <location>
        <begin position="38"/>
        <end position="58"/>
    </location>
</feature>
<feature type="domain" description="PBCV-specific basic adaptor" evidence="3">
    <location>
        <begin position="119"/>
        <end position="139"/>
    </location>
</feature>
<comment type="caution">
    <text evidence="4">The sequence shown here is derived from an EMBL/GenBank/DDBJ whole genome shotgun (WGS) entry which is preliminary data.</text>
</comment>
<protein>
    <recommendedName>
        <fullName evidence="3">PBCV-specific basic adaptor domain-containing protein</fullName>
    </recommendedName>
</protein>
<dbReference type="Proteomes" id="UP000812031">
    <property type="component" value="Unassembled WGS sequence"/>
</dbReference>
<evidence type="ECO:0000259" key="3">
    <source>
        <dbReference type="Pfam" id="PF08789"/>
    </source>
</evidence>
<dbReference type="InterPro" id="IPR014897">
    <property type="entry name" value="PBCV_basic_adap"/>
</dbReference>
<dbReference type="RefSeq" id="WP_219315924.1">
    <property type="nucleotide sequence ID" value="NZ_JAHWYN010000002.1"/>
</dbReference>
<name>A0ABS6XT03_9FLAO</name>
<keyword evidence="2" id="KW-0732">Signal</keyword>
<proteinExistence type="predicted"/>
<evidence type="ECO:0000313" key="5">
    <source>
        <dbReference type="Proteomes" id="UP000812031"/>
    </source>
</evidence>
<dbReference type="Pfam" id="PF08789">
    <property type="entry name" value="PBCV_basic_adap"/>
    <property type="match status" value="1"/>
</dbReference>
<feature type="compositionally biased region" description="Low complexity" evidence="1">
    <location>
        <begin position="72"/>
        <end position="82"/>
    </location>
</feature>
<sequence>MKNFLFLIAVLFTTALSFAQVSVSGYYRSNGTYVQPHQRTAPNYTRNDNYSTIGNVNPYTGEAGTKPRDGYTTTRTSSSNYNAPTYSNTSTYSAPTYTPTYTAPTTTYSTPSYSTSPTIYTGPRGGTYYINSNGNKSYVN</sequence>
<dbReference type="EMBL" id="JAHWYN010000002">
    <property type="protein sequence ID" value="MBW4359386.1"/>
    <property type="molecule type" value="Genomic_DNA"/>
</dbReference>
<feature type="signal peptide" evidence="2">
    <location>
        <begin position="1"/>
        <end position="19"/>
    </location>
</feature>
<accession>A0ABS6XT03</accession>
<evidence type="ECO:0000313" key="4">
    <source>
        <dbReference type="EMBL" id="MBW4359386.1"/>
    </source>
</evidence>
<gene>
    <name evidence="4" type="ORF">KZH69_02700</name>
</gene>
<evidence type="ECO:0000256" key="2">
    <source>
        <dbReference type="SAM" id="SignalP"/>
    </source>
</evidence>
<organism evidence="4 5">
    <name type="scientific">Flavobacterium taihuense</name>
    <dbReference type="NCBI Taxonomy" id="2857508"/>
    <lineage>
        <taxon>Bacteria</taxon>
        <taxon>Pseudomonadati</taxon>
        <taxon>Bacteroidota</taxon>
        <taxon>Flavobacteriia</taxon>
        <taxon>Flavobacteriales</taxon>
        <taxon>Flavobacteriaceae</taxon>
        <taxon>Flavobacterium</taxon>
    </lineage>
</organism>
<feature type="chain" id="PRO_5046504320" description="PBCV-specific basic adaptor domain-containing protein" evidence="2">
    <location>
        <begin position="20"/>
        <end position="140"/>
    </location>
</feature>
<evidence type="ECO:0000256" key="1">
    <source>
        <dbReference type="SAM" id="MobiDB-lite"/>
    </source>
</evidence>
<reference evidence="4 5" key="1">
    <citation type="submission" date="2021-07" db="EMBL/GenBank/DDBJ databases">
        <title>Flavobacterium sp. nov. isolated from sediment on the Taihu Lake.</title>
        <authorList>
            <person name="Qu J.-H."/>
        </authorList>
    </citation>
    <scope>NUCLEOTIDE SEQUENCE [LARGE SCALE GENOMIC DNA]</scope>
    <source>
        <strain evidence="4 5">NAS39</strain>
    </source>
</reference>